<evidence type="ECO:0000313" key="3">
    <source>
        <dbReference type="Proteomes" id="UP000075666"/>
    </source>
</evidence>
<gene>
    <name evidence="2" type="ORF">B4102_2449</name>
</gene>
<protein>
    <recommendedName>
        <fullName evidence="1">Integrase catalytic domain-containing protein</fullName>
    </recommendedName>
</protein>
<dbReference type="PATRIC" id="fig|46224.3.peg.1535"/>
<dbReference type="GO" id="GO:0003676">
    <property type="term" value="F:nucleic acid binding"/>
    <property type="evidence" value="ECO:0007669"/>
    <property type="project" value="InterPro"/>
</dbReference>
<dbReference type="SUPFAM" id="SSF53098">
    <property type="entry name" value="Ribonuclease H-like"/>
    <property type="match status" value="1"/>
</dbReference>
<name>A0A150LC76_9BACI</name>
<dbReference type="EMBL" id="LQYN01000020">
    <property type="protein sequence ID" value="KYD09943.1"/>
    <property type="molecule type" value="Genomic_DNA"/>
</dbReference>
<dbReference type="InterPro" id="IPR036397">
    <property type="entry name" value="RNaseH_sf"/>
</dbReference>
<proteinExistence type="predicted"/>
<dbReference type="Gene3D" id="3.30.420.10">
    <property type="entry name" value="Ribonuclease H-like superfamily/Ribonuclease H"/>
    <property type="match status" value="1"/>
</dbReference>
<sequence>MVFIDWFSRYVVSWELDQIIEMDFVVEAVKQELSEYKPTILNSNQDSDFTRSQYIDLLKERDVTISMDGKGRVLDNIITERLWRTVKY</sequence>
<evidence type="ECO:0000259" key="1">
    <source>
        <dbReference type="PROSITE" id="PS50994"/>
    </source>
</evidence>
<dbReference type="InterPro" id="IPR001584">
    <property type="entry name" value="Integrase_cat-core"/>
</dbReference>
<comment type="caution">
    <text evidence="2">The sequence shown here is derived from an EMBL/GenBank/DDBJ whole genome shotgun (WGS) entry which is preliminary data.</text>
</comment>
<keyword evidence="3" id="KW-1185">Reference proteome</keyword>
<dbReference type="GO" id="GO:0015074">
    <property type="term" value="P:DNA integration"/>
    <property type="evidence" value="ECO:0007669"/>
    <property type="project" value="InterPro"/>
</dbReference>
<feature type="domain" description="Integrase catalytic" evidence="1">
    <location>
        <begin position="1"/>
        <end position="88"/>
    </location>
</feature>
<accession>A0A150LC76</accession>
<dbReference type="PROSITE" id="PS50994">
    <property type="entry name" value="INTEGRASE"/>
    <property type="match status" value="1"/>
</dbReference>
<dbReference type="InterPro" id="IPR012337">
    <property type="entry name" value="RNaseH-like_sf"/>
</dbReference>
<dbReference type="Proteomes" id="UP000075666">
    <property type="component" value="Unassembled WGS sequence"/>
</dbReference>
<dbReference type="Pfam" id="PF00665">
    <property type="entry name" value="rve"/>
    <property type="match status" value="1"/>
</dbReference>
<evidence type="ECO:0000313" key="2">
    <source>
        <dbReference type="EMBL" id="KYD09943.1"/>
    </source>
</evidence>
<reference evidence="2 3" key="1">
    <citation type="submission" date="2016-01" db="EMBL/GenBank/DDBJ databases">
        <title>Genome Sequences of Twelve Sporeforming Bacillus Species Isolated from Foods.</title>
        <authorList>
            <person name="Berendsen E.M."/>
            <person name="Wells-Bennik M.H."/>
            <person name="Krawcyk A.O."/>
            <person name="De Jong A."/>
            <person name="Holsappel S."/>
            <person name="Eijlander R.T."/>
            <person name="Kuipers O.P."/>
        </authorList>
    </citation>
    <scope>NUCLEOTIDE SEQUENCE [LARGE SCALE GENOMIC DNA]</scope>
    <source>
        <strain evidence="2 3">B4102</strain>
    </source>
</reference>
<dbReference type="AlphaFoldDB" id="A0A150LC76"/>
<organism evidence="2 3">
    <name type="scientific">Heyndrickxia sporothermodurans</name>
    <dbReference type="NCBI Taxonomy" id="46224"/>
    <lineage>
        <taxon>Bacteria</taxon>
        <taxon>Bacillati</taxon>
        <taxon>Bacillota</taxon>
        <taxon>Bacilli</taxon>
        <taxon>Bacillales</taxon>
        <taxon>Bacillaceae</taxon>
        <taxon>Heyndrickxia</taxon>
    </lineage>
</organism>